<feature type="region of interest" description="Disordered" evidence="5">
    <location>
        <begin position="171"/>
        <end position="193"/>
    </location>
</feature>
<dbReference type="GO" id="GO:0006412">
    <property type="term" value="P:translation"/>
    <property type="evidence" value="ECO:0007669"/>
    <property type="project" value="UniProtKB-KW"/>
</dbReference>
<evidence type="ECO:0000256" key="5">
    <source>
        <dbReference type="SAM" id="MobiDB-lite"/>
    </source>
</evidence>
<dbReference type="InterPro" id="IPR036388">
    <property type="entry name" value="WH-like_DNA-bd_sf"/>
</dbReference>
<reference evidence="8 9" key="1">
    <citation type="journal article" date="2016" name="Sci. Rep.">
        <title>Metabolic traits of an uncultured archaeal lineage -MSBL1- from brine pools of the Red Sea.</title>
        <authorList>
            <person name="Mwirichia R."/>
            <person name="Alam I."/>
            <person name="Rashid M."/>
            <person name="Vinu M."/>
            <person name="Ba-Alawi W."/>
            <person name="Anthony Kamau A."/>
            <person name="Kamanda Ngugi D."/>
            <person name="Goker M."/>
            <person name="Klenk H.P."/>
            <person name="Bajic V."/>
            <person name="Stingl U."/>
        </authorList>
    </citation>
    <scope>NUCLEOTIDE SEQUENCE [LARGE SCALE GENOMIC DNA]</scope>
    <source>
        <strain evidence="8">SCGC-AAA259E19</strain>
    </source>
</reference>
<evidence type="ECO:0000256" key="4">
    <source>
        <dbReference type="ARBA" id="ARBA00022917"/>
    </source>
</evidence>
<keyword evidence="2" id="KW-0547">Nucleotide-binding</keyword>
<evidence type="ECO:0000256" key="2">
    <source>
        <dbReference type="ARBA" id="ARBA00022741"/>
    </source>
</evidence>
<dbReference type="InterPro" id="IPR054039">
    <property type="entry name" value="PH0730-like_N"/>
</dbReference>
<organism evidence="8 9">
    <name type="scientific">candidate division MSBL1 archaeon SCGC-AAA259E19</name>
    <dbReference type="NCBI Taxonomy" id="1698264"/>
    <lineage>
        <taxon>Archaea</taxon>
        <taxon>Methanobacteriati</taxon>
        <taxon>Methanobacteriota</taxon>
        <taxon>candidate division MSBL1</taxon>
    </lineage>
</organism>
<dbReference type="SUPFAM" id="SSF46785">
    <property type="entry name" value="Winged helix' DNA-binding domain"/>
    <property type="match status" value="1"/>
</dbReference>
<dbReference type="InterPro" id="IPR029349">
    <property type="entry name" value="DUF4443"/>
</dbReference>
<evidence type="ECO:0000256" key="3">
    <source>
        <dbReference type="ARBA" id="ARBA00022840"/>
    </source>
</evidence>
<evidence type="ECO:0000256" key="1">
    <source>
        <dbReference type="ARBA" id="ARBA00022598"/>
    </source>
</evidence>
<dbReference type="GO" id="GO:0004812">
    <property type="term" value="F:aminoacyl-tRNA ligase activity"/>
    <property type="evidence" value="ECO:0007669"/>
    <property type="project" value="InterPro"/>
</dbReference>
<dbReference type="InterPro" id="IPR036390">
    <property type="entry name" value="WH_DNA-bd_sf"/>
</dbReference>
<keyword evidence="3" id="KW-0067">ATP-binding</keyword>
<keyword evidence="4" id="KW-0648">Protein biosynthesis</keyword>
<feature type="domain" description="PH0730-like N-terminal" evidence="7">
    <location>
        <begin position="30"/>
        <end position="74"/>
    </location>
</feature>
<evidence type="ECO:0000259" key="6">
    <source>
        <dbReference type="Pfam" id="PF14544"/>
    </source>
</evidence>
<name>A0A133UEN7_9EURY</name>
<protein>
    <submittedName>
        <fullName evidence="8">Uncharacterized protein</fullName>
    </submittedName>
</protein>
<comment type="caution">
    <text evidence="8">The sequence shown here is derived from an EMBL/GenBank/DDBJ whole genome shotgun (WGS) entry which is preliminary data.</text>
</comment>
<dbReference type="EMBL" id="LHXO01000144">
    <property type="protein sequence ID" value="KXA92662.1"/>
    <property type="molecule type" value="Genomic_DNA"/>
</dbReference>
<keyword evidence="1" id="KW-0436">Ligase</keyword>
<dbReference type="GO" id="GO:0005524">
    <property type="term" value="F:ATP binding"/>
    <property type="evidence" value="ECO:0007669"/>
    <property type="project" value="UniProtKB-KW"/>
</dbReference>
<dbReference type="InterPro" id="IPR004115">
    <property type="entry name" value="GAD-like_sf"/>
</dbReference>
<dbReference type="SUPFAM" id="SSF55261">
    <property type="entry name" value="GAD domain-like"/>
    <property type="match status" value="1"/>
</dbReference>
<dbReference type="Gene3D" id="1.10.10.10">
    <property type="entry name" value="Winged helix-like DNA-binding domain superfamily/Winged helix DNA-binding domain"/>
    <property type="match status" value="1"/>
</dbReference>
<sequence length="193" mass="20585">MSKLPQGPRTQFRREDLWRALAIIGDEGLIGRKKLAEELGVGEGSARTLLDQLKERDLVVSRPSGHSLTERGEEELAGKCPELLSVDAGSLTVAEEDVATIARNAESGIRRGVEERDEAMKAGAEGATILVSKDQGLRMPGVGDEVEEDIASELVEGLNPSEGDVIIISSGENRRDAERGALAAAESLQKTGK</sequence>
<keyword evidence="9" id="KW-1185">Reference proteome</keyword>
<dbReference type="GO" id="GO:0005737">
    <property type="term" value="C:cytoplasm"/>
    <property type="evidence" value="ECO:0007669"/>
    <property type="project" value="InterPro"/>
</dbReference>
<dbReference type="AlphaFoldDB" id="A0A133UEN7"/>
<evidence type="ECO:0000259" key="7">
    <source>
        <dbReference type="Pfam" id="PF22167"/>
    </source>
</evidence>
<dbReference type="Gene3D" id="3.30.1360.30">
    <property type="entry name" value="GAD-like domain"/>
    <property type="match status" value="1"/>
</dbReference>
<feature type="domain" description="DUF4443" evidence="6">
    <location>
        <begin position="95"/>
        <end position="188"/>
    </location>
</feature>
<dbReference type="Pfam" id="PF14544">
    <property type="entry name" value="DUF4443"/>
    <property type="match status" value="1"/>
</dbReference>
<evidence type="ECO:0000313" key="9">
    <source>
        <dbReference type="Proteomes" id="UP000070284"/>
    </source>
</evidence>
<dbReference type="Proteomes" id="UP000070284">
    <property type="component" value="Unassembled WGS sequence"/>
</dbReference>
<proteinExistence type="predicted"/>
<gene>
    <name evidence="8" type="ORF">AKJ65_07235</name>
</gene>
<dbReference type="Pfam" id="PF22167">
    <property type="entry name" value="PH0730-like_N"/>
    <property type="match status" value="1"/>
</dbReference>
<evidence type="ECO:0000313" key="8">
    <source>
        <dbReference type="EMBL" id="KXA92662.1"/>
    </source>
</evidence>
<accession>A0A133UEN7</accession>